<dbReference type="PANTHER" id="PTHR12845">
    <property type="entry name" value="GUANINE NUCLEOTIDE EXCHANGE FACTOR"/>
    <property type="match status" value="1"/>
</dbReference>
<dbReference type="Gene3D" id="1.20.900.10">
    <property type="entry name" value="Dbl homology (DH) domain"/>
    <property type="match status" value="1"/>
</dbReference>
<dbReference type="PANTHER" id="PTHR12845:SF3">
    <property type="entry name" value="RHO GUANINE NUCLEOTIDE EXCHANGE FACTOR 16"/>
    <property type="match status" value="1"/>
</dbReference>
<reference evidence="5" key="2">
    <citation type="submission" date="2025-09" db="UniProtKB">
        <authorList>
            <consortium name="Ensembl"/>
        </authorList>
    </citation>
    <scope>IDENTIFICATION</scope>
</reference>
<dbReference type="InterPro" id="IPR011993">
    <property type="entry name" value="PH-like_dom_sf"/>
</dbReference>
<feature type="compositionally biased region" description="Polar residues" evidence="2">
    <location>
        <begin position="39"/>
        <end position="50"/>
    </location>
</feature>
<dbReference type="Proteomes" id="UP000261380">
    <property type="component" value="Unplaced"/>
</dbReference>
<feature type="region of interest" description="Disordered" evidence="2">
    <location>
        <begin position="28"/>
        <end position="58"/>
    </location>
</feature>
<protein>
    <submittedName>
        <fullName evidence="5">Rho guanine nucleotide exchange factor (GEF) 16</fullName>
    </submittedName>
</protein>
<dbReference type="InterPro" id="IPR035899">
    <property type="entry name" value="DBL_dom_sf"/>
</dbReference>
<dbReference type="InterPro" id="IPR001849">
    <property type="entry name" value="PH_domain"/>
</dbReference>
<evidence type="ECO:0000256" key="1">
    <source>
        <dbReference type="ARBA" id="ARBA00022658"/>
    </source>
</evidence>
<keyword evidence="6" id="KW-1185">Reference proteome</keyword>
<accession>A0A3B5LB60</accession>
<dbReference type="SUPFAM" id="SSF50729">
    <property type="entry name" value="PH domain-like"/>
    <property type="match status" value="1"/>
</dbReference>
<dbReference type="CDD" id="cd00160">
    <property type="entry name" value="RhoGEF"/>
    <property type="match status" value="1"/>
</dbReference>
<evidence type="ECO:0000313" key="6">
    <source>
        <dbReference type="Proteomes" id="UP000261380"/>
    </source>
</evidence>
<dbReference type="SUPFAM" id="SSF48065">
    <property type="entry name" value="DBL homology domain (DH-domain)"/>
    <property type="match status" value="1"/>
</dbReference>
<dbReference type="InterPro" id="IPR047271">
    <property type="entry name" value="Ephexin-like"/>
</dbReference>
<proteinExistence type="predicted"/>
<dbReference type="Gene3D" id="2.30.29.30">
    <property type="entry name" value="Pleckstrin-homology domain (PH domain)/Phosphotyrosine-binding domain (PTB)"/>
    <property type="match status" value="1"/>
</dbReference>
<dbReference type="GeneTree" id="ENSGT01030000234571"/>
<dbReference type="InterPro" id="IPR000219">
    <property type="entry name" value="DH_dom"/>
</dbReference>
<dbReference type="Gene3D" id="2.30.30.40">
    <property type="entry name" value="SH3 Domains"/>
    <property type="match status" value="1"/>
</dbReference>
<dbReference type="Ensembl" id="ENSXCOT00000005170.1">
    <property type="protein sequence ID" value="ENSXCOP00000005109.1"/>
    <property type="gene ID" value="ENSXCOG00000003988.1"/>
</dbReference>
<feature type="region of interest" description="Disordered" evidence="2">
    <location>
        <begin position="176"/>
        <end position="224"/>
    </location>
</feature>
<evidence type="ECO:0000259" key="3">
    <source>
        <dbReference type="PROSITE" id="PS50003"/>
    </source>
</evidence>
<dbReference type="InterPro" id="IPR047270">
    <property type="entry name" value="PH_ephexin"/>
</dbReference>
<reference evidence="5" key="1">
    <citation type="submission" date="2025-08" db="UniProtKB">
        <authorList>
            <consortium name="Ensembl"/>
        </authorList>
    </citation>
    <scope>IDENTIFICATION</scope>
</reference>
<dbReference type="CDD" id="cd01221">
    <property type="entry name" value="PH_ephexin"/>
    <property type="match status" value="1"/>
</dbReference>
<dbReference type="SUPFAM" id="SSF50044">
    <property type="entry name" value="SH3-domain"/>
    <property type="match status" value="1"/>
</dbReference>
<dbReference type="AlphaFoldDB" id="A0A3B5LB60"/>
<feature type="compositionally biased region" description="Basic residues" evidence="2">
    <location>
        <begin position="204"/>
        <end position="216"/>
    </location>
</feature>
<dbReference type="SMART" id="SM00325">
    <property type="entry name" value="RhoGEF"/>
    <property type="match status" value="1"/>
</dbReference>
<evidence type="ECO:0000313" key="5">
    <source>
        <dbReference type="Ensembl" id="ENSXCOP00000005109.1"/>
    </source>
</evidence>
<feature type="region of interest" description="Disordered" evidence="2">
    <location>
        <begin position="119"/>
        <end position="149"/>
    </location>
</feature>
<evidence type="ECO:0000259" key="4">
    <source>
        <dbReference type="PROSITE" id="PS50010"/>
    </source>
</evidence>
<evidence type="ECO:0000256" key="2">
    <source>
        <dbReference type="SAM" id="MobiDB-lite"/>
    </source>
</evidence>
<feature type="domain" description="DH" evidence="4">
    <location>
        <begin position="293"/>
        <end position="477"/>
    </location>
</feature>
<organism evidence="5 6">
    <name type="scientific">Xiphophorus couchianus</name>
    <name type="common">Monterrey platyfish</name>
    <dbReference type="NCBI Taxonomy" id="32473"/>
    <lineage>
        <taxon>Eukaryota</taxon>
        <taxon>Metazoa</taxon>
        <taxon>Chordata</taxon>
        <taxon>Craniata</taxon>
        <taxon>Vertebrata</taxon>
        <taxon>Euteleostomi</taxon>
        <taxon>Actinopterygii</taxon>
        <taxon>Neopterygii</taxon>
        <taxon>Teleostei</taxon>
        <taxon>Neoteleostei</taxon>
        <taxon>Acanthomorphata</taxon>
        <taxon>Ovalentaria</taxon>
        <taxon>Atherinomorphae</taxon>
        <taxon>Cyprinodontiformes</taxon>
        <taxon>Poeciliidae</taxon>
        <taxon>Poeciliinae</taxon>
        <taxon>Xiphophorus</taxon>
    </lineage>
</organism>
<dbReference type="GO" id="GO:0005085">
    <property type="term" value="F:guanyl-nucleotide exchange factor activity"/>
    <property type="evidence" value="ECO:0007669"/>
    <property type="project" value="UniProtKB-KW"/>
</dbReference>
<dbReference type="PROSITE" id="PS50003">
    <property type="entry name" value="PH_DOMAIN"/>
    <property type="match status" value="1"/>
</dbReference>
<dbReference type="PROSITE" id="PS50010">
    <property type="entry name" value="DH_2"/>
    <property type="match status" value="1"/>
</dbReference>
<name>A0A3B5LB60_9TELE</name>
<dbReference type="Pfam" id="PF00621">
    <property type="entry name" value="RhoGEF"/>
    <property type="match status" value="1"/>
</dbReference>
<dbReference type="InterPro" id="IPR036028">
    <property type="entry name" value="SH3-like_dom_sf"/>
</dbReference>
<keyword evidence="1" id="KW-0344">Guanine-nucleotide releasing factor</keyword>
<sequence length="686" mass="78525">MSHSESDNCTDSKSPKIETLFSTELHIYEPGDEGYQPRSLRTLQSETATPQEDEVDNLVVPEQVILRTETPAAQKPETQKLILSTESPAAKKLGTHQLIPKSLAVSSRPKNRHHTTVVTFPVGRENSNSENHSRHSAQGPEVSWDDYDSDGDGSAFRRNRRNKSYRAAVTSLDIDAMTSETAPKTTLKPVDENRESSPGPSLSNRRKRSLGRKRNQRGSFKDATPCLYQEIRERGLDSTQQDELLEDFVVVEPPAEDHGIVMKSYKQAHLTWSQLPQVQESGILSTITPQERKRQEAIFEIITSEHSYLHSLGILVRHFKNSAALKKTMTTTEHHHLFSNISVILTASQRFFTDLEQRHNEQLVIRDISDIVKNHAAHHFAPYIVYCSNETFQQRTLQKLLNNNSTFKDTLKEIERNSECGGLPMFSFLILPMQRVTRLPLLLDTICQKTQDQTAEYFAAVWALKAMSKLVTECNDGARRMERTEQMYTIQKQMEFGKIKPFPLVSASRWLKKRGELAVSSEELSLWRAFTNRSYYLFLFNDVLIVTKKKSEESFVVLDYATLDNVQVEFGEDADVRTSPSKSNSNYLSFKLQMSKNSEGKLEQISLVADSRYCRCSWARSLRRLPLVSFEMNTNILICLEWCYGERMRDGERGWFPANCATEITDPTAMESNVQRMKRLRKETNV</sequence>
<feature type="domain" description="PH" evidence="3">
    <location>
        <begin position="510"/>
        <end position="627"/>
    </location>
</feature>
<dbReference type="FunFam" id="1.20.900.10:FF:000007">
    <property type="entry name" value="rho guanine nucleotide exchange factor 19"/>
    <property type="match status" value="1"/>
</dbReference>